<accession>A4RY34</accession>
<dbReference type="PROSITE" id="PS50082">
    <property type="entry name" value="WD_REPEATS_2"/>
    <property type="match status" value="2"/>
</dbReference>
<protein>
    <recommendedName>
        <fullName evidence="5">EIPR1-like beta-propeller domain-containing protein</fullName>
    </recommendedName>
</protein>
<dbReference type="PROSITE" id="PS50294">
    <property type="entry name" value="WD_REPEATS_REGION"/>
    <property type="match status" value="1"/>
</dbReference>
<organism evidence="6 7">
    <name type="scientific">Ostreococcus lucimarinus (strain CCE9901)</name>
    <dbReference type="NCBI Taxonomy" id="436017"/>
    <lineage>
        <taxon>Eukaryota</taxon>
        <taxon>Viridiplantae</taxon>
        <taxon>Chlorophyta</taxon>
        <taxon>Mamiellophyceae</taxon>
        <taxon>Mamiellales</taxon>
        <taxon>Bathycoccaceae</taxon>
        <taxon>Ostreococcus</taxon>
    </lineage>
</organism>
<feature type="repeat" description="WD" evidence="4">
    <location>
        <begin position="41"/>
        <end position="83"/>
    </location>
</feature>
<proteinExistence type="inferred from homology"/>
<dbReference type="KEGG" id="olu:OSTLU_38586"/>
<dbReference type="GO" id="GO:0016567">
    <property type="term" value="P:protein ubiquitination"/>
    <property type="evidence" value="ECO:0007669"/>
    <property type="project" value="TreeGrafter"/>
</dbReference>
<reference evidence="6 7" key="1">
    <citation type="journal article" date="2007" name="Proc. Natl. Acad. Sci. U.S.A.">
        <title>The tiny eukaryote Ostreococcus provides genomic insights into the paradox of plankton speciation.</title>
        <authorList>
            <person name="Palenik B."/>
            <person name="Grimwood J."/>
            <person name="Aerts A."/>
            <person name="Rouze P."/>
            <person name="Salamov A."/>
            <person name="Putnam N."/>
            <person name="Dupont C."/>
            <person name="Jorgensen R."/>
            <person name="Derelle E."/>
            <person name="Rombauts S."/>
            <person name="Zhou K."/>
            <person name="Otillar R."/>
            <person name="Merchant S.S."/>
            <person name="Podell S."/>
            <person name="Gaasterland T."/>
            <person name="Napoli C."/>
            <person name="Gendler K."/>
            <person name="Manuell A."/>
            <person name="Tai V."/>
            <person name="Vallon O."/>
            <person name="Piganeau G."/>
            <person name="Jancek S."/>
            <person name="Heijde M."/>
            <person name="Jabbari K."/>
            <person name="Bowler C."/>
            <person name="Lohr M."/>
            <person name="Robbens S."/>
            <person name="Werner G."/>
            <person name="Dubchak I."/>
            <person name="Pazour G.J."/>
            <person name="Ren Q."/>
            <person name="Paulsen I."/>
            <person name="Delwiche C."/>
            <person name="Schmutz J."/>
            <person name="Rokhsar D."/>
            <person name="Van de Peer Y."/>
            <person name="Moreau H."/>
            <person name="Grigoriev I.V."/>
        </authorList>
    </citation>
    <scope>NUCLEOTIDE SEQUENCE [LARGE SCALE GENOMIC DNA]</scope>
    <source>
        <strain evidence="6 7">CCE9901</strain>
    </source>
</reference>
<evidence type="ECO:0000313" key="7">
    <source>
        <dbReference type="Proteomes" id="UP000001568"/>
    </source>
</evidence>
<evidence type="ECO:0000256" key="4">
    <source>
        <dbReference type="PROSITE-ProRule" id="PRU00221"/>
    </source>
</evidence>
<gene>
    <name evidence="6" type="ORF">OSTLU_38586</name>
</gene>
<dbReference type="InterPro" id="IPR036322">
    <property type="entry name" value="WD40_repeat_dom_sf"/>
</dbReference>
<dbReference type="RefSeq" id="XP_001417861.1">
    <property type="nucleotide sequence ID" value="XM_001417824.1"/>
</dbReference>
<dbReference type="InterPro" id="IPR015943">
    <property type="entry name" value="WD40/YVTN_repeat-like_dom_sf"/>
</dbReference>
<name>A4RY34_OSTLU</name>
<dbReference type="Gramene" id="ABO96154">
    <property type="protein sequence ID" value="ABO96154"/>
    <property type="gene ID" value="OSTLU_38586"/>
</dbReference>
<dbReference type="Proteomes" id="UP000001568">
    <property type="component" value="Chromosome 5"/>
</dbReference>
<feature type="repeat" description="WD" evidence="4">
    <location>
        <begin position="85"/>
        <end position="117"/>
    </location>
</feature>
<comment type="similarity">
    <text evidence="1">Belongs to the WD repeat EIPR1 family.</text>
</comment>
<dbReference type="STRING" id="436017.A4RY34"/>
<evidence type="ECO:0000259" key="5">
    <source>
        <dbReference type="Pfam" id="PF23609"/>
    </source>
</evidence>
<keyword evidence="2 4" id="KW-0853">WD repeat</keyword>
<dbReference type="Gene3D" id="2.130.10.10">
    <property type="entry name" value="YVTN repeat-like/Quinoprotein amine dehydrogenase"/>
    <property type="match status" value="1"/>
</dbReference>
<dbReference type="AlphaFoldDB" id="A4RY34"/>
<dbReference type="InterPro" id="IPR059104">
    <property type="entry name" value="Beta-prop_EIPR1-like"/>
</dbReference>
<dbReference type="OrthoDB" id="196957at2759"/>
<dbReference type="GeneID" id="5002019"/>
<dbReference type="HOGENOM" id="CLU_098145_0_0_1"/>
<sequence>MQDGVAQGAWDPHSADAFACGVDADVVVFDARTASRAQTIEKAHAQQTRDVRYNPNKPHEMMSCGDDGLLKMWDARAHERPLKVVAGHEHWIWNCAYNPVYDALTLSAGSDGTVRLWCDDDALPSDSHSASRADARSGIRAVSRRVVRADSVSARACAWSAADPWTYAVVTADGAFTALEVPREEKYRILL</sequence>
<keyword evidence="3" id="KW-0677">Repeat</keyword>
<evidence type="ECO:0000256" key="3">
    <source>
        <dbReference type="ARBA" id="ARBA00022737"/>
    </source>
</evidence>
<feature type="domain" description="EIPR1-like beta-propeller" evidence="5">
    <location>
        <begin position="4"/>
        <end position="117"/>
    </location>
</feature>
<dbReference type="SMART" id="SM00320">
    <property type="entry name" value="WD40"/>
    <property type="match status" value="2"/>
</dbReference>
<evidence type="ECO:0000313" key="6">
    <source>
        <dbReference type="EMBL" id="ABO96154.1"/>
    </source>
</evidence>
<dbReference type="eggNOG" id="KOG1007">
    <property type="taxonomic scope" value="Eukaryota"/>
</dbReference>
<dbReference type="EMBL" id="CP000585">
    <property type="protein sequence ID" value="ABO96154.1"/>
    <property type="molecule type" value="Genomic_DNA"/>
</dbReference>
<evidence type="ECO:0000256" key="1">
    <source>
        <dbReference type="ARBA" id="ARBA00005672"/>
    </source>
</evidence>
<dbReference type="Pfam" id="PF23609">
    <property type="entry name" value="Beta-prop_EIPR1"/>
    <property type="match status" value="1"/>
</dbReference>
<dbReference type="SUPFAM" id="SSF50978">
    <property type="entry name" value="WD40 repeat-like"/>
    <property type="match status" value="1"/>
</dbReference>
<dbReference type="InterPro" id="IPR001680">
    <property type="entry name" value="WD40_rpt"/>
</dbReference>
<dbReference type="PANTHER" id="PTHR14205">
    <property type="entry name" value="WD-REPEAT PROTEIN"/>
    <property type="match status" value="1"/>
</dbReference>
<dbReference type="InterPro" id="IPR040323">
    <property type="entry name" value="EIPR1"/>
</dbReference>
<dbReference type="PANTHER" id="PTHR14205:SF15">
    <property type="entry name" value="EARP AND GARP COMPLEX-INTERACTING PROTEIN 1"/>
    <property type="match status" value="1"/>
</dbReference>
<evidence type="ECO:0000256" key="2">
    <source>
        <dbReference type="ARBA" id="ARBA00022574"/>
    </source>
</evidence>
<keyword evidence="7" id="KW-1185">Reference proteome</keyword>